<sequence length="452" mass="49696">MLLLFRHCFVLLPFLGIFPFPPSLLPLLLILFHFYCPSSTQFLPPFGHLNPLPDPCHLPSPSSSASLSPFCQFHYHQIPYICDPAGILSRTEAELIDRRLLGVSASFSPNQSVHPLNLTGCFCDGSSPSLRKCFVHSAWKDKKLHQIRIVVLITPRASINSIKKCAKLTGDKKRQKRKANEETMAKQRHNREALSHGFSSATALFVRGTLKRLLNSANARERCDPDLLVLFILGWSGGTVPMPFVARLFRRNLAHLAHHSQLVRVDSAEKSAFEMLSDQLVRAIQLIGQTSPVRPSATVSPFPTAASARLPPQFDPFSVNPRTEQIPLWAILCSLALLSLALVAVLLAHWVGRRISASHQKKGAAHRMANGLARSSETIRRAQEVGGAQKAATGHSVTFATNAAGERERGGAERGGGGGGGHQMKGSMMFRQFSRRHQRTRTDGGTAQQQKI</sequence>
<evidence type="ECO:0000313" key="3">
    <source>
        <dbReference type="EMBL" id="KAL3078791.1"/>
    </source>
</evidence>
<feature type="transmembrane region" description="Helical" evidence="2">
    <location>
        <begin position="12"/>
        <end position="35"/>
    </location>
</feature>
<keyword evidence="2" id="KW-0472">Membrane</keyword>
<evidence type="ECO:0000256" key="1">
    <source>
        <dbReference type="SAM" id="MobiDB-lite"/>
    </source>
</evidence>
<gene>
    <name evidence="3" type="ORF">niasHS_014573</name>
</gene>
<feature type="compositionally biased region" description="Polar residues" evidence="1">
    <location>
        <begin position="443"/>
        <end position="452"/>
    </location>
</feature>
<evidence type="ECO:0000313" key="4">
    <source>
        <dbReference type="Proteomes" id="UP001620645"/>
    </source>
</evidence>
<keyword evidence="4" id="KW-1185">Reference proteome</keyword>
<keyword evidence="2" id="KW-0812">Transmembrane</keyword>
<evidence type="ECO:0008006" key="5">
    <source>
        <dbReference type="Google" id="ProtNLM"/>
    </source>
</evidence>
<dbReference type="Proteomes" id="UP001620645">
    <property type="component" value="Unassembled WGS sequence"/>
</dbReference>
<protein>
    <recommendedName>
        <fullName evidence="5">Transmembrane protein</fullName>
    </recommendedName>
</protein>
<feature type="region of interest" description="Disordered" evidence="1">
    <location>
        <begin position="170"/>
        <end position="192"/>
    </location>
</feature>
<feature type="transmembrane region" description="Helical" evidence="2">
    <location>
        <begin position="328"/>
        <end position="352"/>
    </location>
</feature>
<keyword evidence="2" id="KW-1133">Transmembrane helix</keyword>
<dbReference type="EMBL" id="JBICCN010000309">
    <property type="protein sequence ID" value="KAL3078791.1"/>
    <property type="molecule type" value="Genomic_DNA"/>
</dbReference>
<feature type="compositionally biased region" description="Basic and acidic residues" evidence="1">
    <location>
        <begin position="178"/>
        <end position="192"/>
    </location>
</feature>
<evidence type="ECO:0000256" key="2">
    <source>
        <dbReference type="SAM" id="Phobius"/>
    </source>
</evidence>
<accession>A0ABD2IMT3</accession>
<proteinExistence type="predicted"/>
<name>A0ABD2IMT3_HETSC</name>
<comment type="caution">
    <text evidence="3">The sequence shown here is derived from an EMBL/GenBank/DDBJ whole genome shotgun (WGS) entry which is preliminary data.</text>
</comment>
<organism evidence="3 4">
    <name type="scientific">Heterodera schachtii</name>
    <name type="common">Sugarbeet cyst nematode worm</name>
    <name type="synonym">Tylenchus schachtii</name>
    <dbReference type="NCBI Taxonomy" id="97005"/>
    <lineage>
        <taxon>Eukaryota</taxon>
        <taxon>Metazoa</taxon>
        <taxon>Ecdysozoa</taxon>
        <taxon>Nematoda</taxon>
        <taxon>Chromadorea</taxon>
        <taxon>Rhabditida</taxon>
        <taxon>Tylenchina</taxon>
        <taxon>Tylenchomorpha</taxon>
        <taxon>Tylenchoidea</taxon>
        <taxon>Heteroderidae</taxon>
        <taxon>Heteroderinae</taxon>
        <taxon>Heterodera</taxon>
    </lineage>
</organism>
<feature type="region of interest" description="Disordered" evidence="1">
    <location>
        <begin position="386"/>
        <end position="452"/>
    </location>
</feature>
<dbReference type="AlphaFoldDB" id="A0ABD2IMT3"/>
<reference evidence="3 4" key="1">
    <citation type="submission" date="2024-10" db="EMBL/GenBank/DDBJ databases">
        <authorList>
            <person name="Kim D."/>
        </authorList>
    </citation>
    <scope>NUCLEOTIDE SEQUENCE [LARGE SCALE GENOMIC DNA]</scope>
    <source>
        <strain evidence="3">Taebaek</strain>
    </source>
</reference>
<feature type="compositionally biased region" description="Gly residues" evidence="1">
    <location>
        <begin position="413"/>
        <end position="423"/>
    </location>
</feature>